<evidence type="ECO:0000313" key="3">
    <source>
        <dbReference type="Proteomes" id="UP000053558"/>
    </source>
</evidence>
<proteinExistence type="predicted"/>
<comment type="caution">
    <text evidence="2">The sequence shown here is derived from an EMBL/GenBank/DDBJ whole genome shotgun (WGS) entry which is preliminary data.</text>
</comment>
<name>A0A5M3MET8_CONPW</name>
<dbReference type="RefSeq" id="XP_007771880.1">
    <property type="nucleotide sequence ID" value="XM_007773690.1"/>
</dbReference>
<sequence>MADSITPHSEDGSEISNTCLQQRSGAKITDGPPQESPLTASFALAPIPVTVEDGYCTPFFRATPSNARERLDTAELKMEKLEDVIKECEDRTTAQTSAIQKVLSQLGPLQNDNAATITMQESHILTLQERLDALQSAFEKNLDNHSDVKLITEICEATALKLEDIIKAEIASSIEVQDKRLEAKDAHITKIETGLSELRKAQLDLRDSKETLSDDMSFMHKELARIRDQTAHLSDLMDRQVADFHAELDGLNEQISELRNLLCVEDLAQVSLRAELARQNLVTPMDGQLQSLHTDNNHLSIEALSGRGPLWDVESPELPVSCTHTNPNESVRTCESSLASSPQSTYSAFVKFYSVFSLFNDVSVTTTSRIKQSISQVLQADVLKISSLSKYIFIFKWRSSLASFSESAIRPSLAQIMWAAFGLILFLGALSTQGVFVHQSIPEFLFCDIYHGGHEEDLVHYKQPIAPNVILPPLIRLHSQSLRRRLSSCNWWTKLRRRQGMTWTVAALVAHAFIRLVLGSAPSQRLQASRRSAEDNGSNKRMGEHFVSREDLDTTVKLGVSEDKFELAHRKIPAAIVPQGDGPGRGAKEAARRRRIWRRRLFQVENCNEGPYSDDETSSQDKDDVVGHDAGYVTQG</sequence>
<feature type="region of interest" description="Disordered" evidence="1">
    <location>
        <begin position="607"/>
        <end position="636"/>
    </location>
</feature>
<reference evidence="3" key="1">
    <citation type="journal article" date="2012" name="Science">
        <title>The Paleozoic origin of enzymatic lignin decomposition reconstructed from 31 fungal genomes.</title>
        <authorList>
            <person name="Floudas D."/>
            <person name="Binder M."/>
            <person name="Riley R."/>
            <person name="Barry K."/>
            <person name="Blanchette R.A."/>
            <person name="Henrissat B."/>
            <person name="Martinez A.T."/>
            <person name="Otillar R."/>
            <person name="Spatafora J.W."/>
            <person name="Yadav J.S."/>
            <person name="Aerts A."/>
            <person name="Benoit I."/>
            <person name="Boyd A."/>
            <person name="Carlson A."/>
            <person name="Copeland A."/>
            <person name="Coutinho P.M."/>
            <person name="de Vries R.P."/>
            <person name="Ferreira P."/>
            <person name="Findley K."/>
            <person name="Foster B."/>
            <person name="Gaskell J."/>
            <person name="Glotzer D."/>
            <person name="Gorecki P."/>
            <person name="Heitman J."/>
            <person name="Hesse C."/>
            <person name="Hori C."/>
            <person name="Igarashi K."/>
            <person name="Jurgens J.A."/>
            <person name="Kallen N."/>
            <person name="Kersten P."/>
            <person name="Kohler A."/>
            <person name="Kuees U."/>
            <person name="Kumar T.K.A."/>
            <person name="Kuo A."/>
            <person name="LaButti K."/>
            <person name="Larrondo L.F."/>
            <person name="Lindquist E."/>
            <person name="Ling A."/>
            <person name="Lombard V."/>
            <person name="Lucas S."/>
            <person name="Lundell T."/>
            <person name="Martin R."/>
            <person name="McLaughlin D.J."/>
            <person name="Morgenstern I."/>
            <person name="Morin E."/>
            <person name="Murat C."/>
            <person name="Nagy L.G."/>
            <person name="Nolan M."/>
            <person name="Ohm R.A."/>
            <person name="Patyshakuliyeva A."/>
            <person name="Rokas A."/>
            <person name="Ruiz-Duenas F.J."/>
            <person name="Sabat G."/>
            <person name="Salamov A."/>
            <person name="Samejima M."/>
            <person name="Schmutz J."/>
            <person name="Slot J.C."/>
            <person name="St John F."/>
            <person name="Stenlid J."/>
            <person name="Sun H."/>
            <person name="Sun S."/>
            <person name="Syed K."/>
            <person name="Tsang A."/>
            <person name="Wiebenga A."/>
            <person name="Young D."/>
            <person name="Pisabarro A."/>
            <person name="Eastwood D.C."/>
            <person name="Martin F."/>
            <person name="Cullen D."/>
            <person name="Grigoriev I.V."/>
            <person name="Hibbett D.S."/>
        </authorList>
    </citation>
    <scope>NUCLEOTIDE SEQUENCE [LARGE SCALE GENOMIC DNA]</scope>
    <source>
        <strain evidence="3">RWD-64-598 SS2</strain>
    </source>
</reference>
<keyword evidence="3" id="KW-1185">Reference proteome</keyword>
<dbReference type="Proteomes" id="UP000053558">
    <property type="component" value="Unassembled WGS sequence"/>
</dbReference>
<protein>
    <submittedName>
        <fullName evidence="2">Uncharacterized protein</fullName>
    </submittedName>
</protein>
<dbReference type="EMBL" id="JH711583">
    <property type="protein sequence ID" value="EIW77779.1"/>
    <property type="molecule type" value="Genomic_DNA"/>
</dbReference>
<organism evidence="2 3">
    <name type="scientific">Coniophora puteana (strain RWD-64-598)</name>
    <name type="common">Brown rot fungus</name>
    <dbReference type="NCBI Taxonomy" id="741705"/>
    <lineage>
        <taxon>Eukaryota</taxon>
        <taxon>Fungi</taxon>
        <taxon>Dikarya</taxon>
        <taxon>Basidiomycota</taxon>
        <taxon>Agaricomycotina</taxon>
        <taxon>Agaricomycetes</taxon>
        <taxon>Agaricomycetidae</taxon>
        <taxon>Boletales</taxon>
        <taxon>Coniophorineae</taxon>
        <taxon>Coniophoraceae</taxon>
        <taxon>Coniophora</taxon>
    </lineage>
</organism>
<accession>A0A5M3MET8</accession>
<gene>
    <name evidence="2" type="ORF">CONPUDRAFT_75577</name>
</gene>
<dbReference type="KEGG" id="cput:CONPUDRAFT_75577"/>
<dbReference type="GeneID" id="19209379"/>
<evidence type="ECO:0000313" key="2">
    <source>
        <dbReference type="EMBL" id="EIW77779.1"/>
    </source>
</evidence>
<evidence type="ECO:0000256" key="1">
    <source>
        <dbReference type="SAM" id="MobiDB-lite"/>
    </source>
</evidence>
<dbReference type="AlphaFoldDB" id="A0A5M3MET8"/>